<evidence type="ECO:0000313" key="4">
    <source>
        <dbReference type="Proteomes" id="UP000326179"/>
    </source>
</evidence>
<proteinExistence type="predicted"/>
<keyword evidence="4" id="KW-1185">Reference proteome</keyword>
<sequence length="638" mass="68096">MTQQAHSEAESGNAGEQVPDPLRIADQREFRQALKDLRERKGITLKQLEQETDRQGSKRLTSPTVSTTLKADDLPDWDFVAAYVAACAVAGEGLKRWERAWEAVRKGTAPVEPGVVGDTSPSGSPGEGDGVRWRQAGRWLRTRGGLVTCGAAMAAASLVAAVGVWQVHTRHVHARQVHDRQVRAHEEFVRTHCGTRNADLVLRAGECTGVSDGSDGPGVFGSGLEPVLAALGAENGNTVGNGRYVTIGFLAPLTSKGREKDLTLDQFVGEIEGAYTAVERANESDSRPKIRLVLANMGSGEERWKHAVDGLKAEKGLVAVVGMGLSQQQSVDAARSLSKAGIPMVADLITADGFDTTGAIDRLGPINGLVRVTIPNKEQLTALGKELDTGPHTVALIGSEVTPTGGSDLYTKSLDHGFRTIKSLSKYLDDDSPDFPFSPQGGADAAMPSISQNLCRGTESVDVVYYAARAKYLPTFLEALRHRSCYKKPITVVTGSDAAALDPKMRALHDPEAPITLMYASFPSPAGLAATRHRDHGLYTAFVQAFTSDHHGRHFPAGHLAGSYWPVLAHDAVLTATTAIHTAAANTDGHTPNRYDVTNQLYALGDETVPAATGRLGIDRDGDRTDLPVTLHILPGTN</sequence>
<feature type="compositionally biased region" description="Basic and acidic residues" evidence="1">
    <location>
        <begin position="41"/>
        <end position="56"/>
    </location>
</feature>
<feature type="region of interest" description="Disordered" evidence="1">
    <location>
        <begin position="111"/>
        <end position="131"/>
    </location>
</feature>
<dbReference type="Proteomes" id="UP000326179">
    <property type="component" value="Chromosome"/>
</dbReference>
<dbReference type="SUPFAM" id="SSF53822">
    <property type="entry name" value="Periplasmic binding protein-like I"/>
    <property type="match status" value="1"/>
</dbReference>
<keyword evidence="2" id="KW-1133">Transmembrane helix</keyword>
<dbReference type="EMBL" id="CP045643">
    <property type="protein sequence ID" value="QFZ72282.1"/>
    <property type="molecule type" value="Genomic_DNA"/>
</dbReference>
<feature type="transmembrane region" description="Helical" evidence="2">
    <location>
        <begin position="144"/>
        <end position="165"/>
    </location>
</feature>
<accession>A0A5Q0L5J8</accession>
<keyword evidence="2" id="KW-0812">Transmembrane</keyword>
<evidence type="ECO:0000256" key="1">
    <source>
        <dbReference type="SAM" id="MobiDB-lite"/>
    </source>
</evidence>
<dbReference type="InterPro" id="IPR028082">
    <property type="entry name" value="Peripla_BP_I"/>
</dbReference>
<evidence type="ECO:0000313" key="3">
    <source>
        <dbReference type="EMBL" id="QFZ72282.1"/>
    </source>
</evidence>
<keyword evidence="2" id="KW-0472">Membrane</keyword>
<dbReference type="Gene3D" id="3.40.50.2300">
    <property type="match status" value="2"/>
</dbReference>
<reference evidence="3 4" key="1">
    <citation type="submission" date="2019-10" db="EMBL/GenBank/DDBJ databases">
        <title>A novel species.</title>
        <authorList>
            <person name="Gao J."/>
        </authorList>
    </citation>
    <scope>NUCLEOTIDE SEQUENCE [LARGE SCALE GENOMIC DNA]</scope>
    <source>
        <strain evidence="3 4">QMT-28</strain>
    </source>
</reference>
<gene>
    <name evidence="3" type="ORF">GFH48_02530</name>
</gene>
<name>A0A5Q0L5J8_9ACTN</name>
<dbReference type="KEGG" id="sfy:GFH48_02530"/>
<feature type="region of interest" description="Disordered" evidence="1">
    <location>
        <begin position="1"/>
        <end position="23"/>
    </location>
</feature>
<dbReference type="AlphaFoldDB" id="A0A5Q0L5J8"/>
<dbReference type="RefSeq" id="WP_153286652.1">
    <property type="nucleotide sequence ID" value="NZ_CP045643.1"/>
</dbReference>
<protein>
    <submittedName>
        <fullName evidence="3">Uncharacterized protein</fullName>
    </submittedName>
</protein>
<organism evidence="3 4">
    <name type="scientific">Streptomyces fagopyri</name>
    <dbReference type="NCBI Taxonomy" id="2662397"/>
    <lineage>
        <taxon>Bacteria</taxon>
        <taxon>Bacillati</taxon>
        <taxon>Actinomycetota</taxon>
        <taxon>Actinomycetes</taxon>
        <taxon>Kitasatosporales</taxon>
        <taxon>Streptomycetaceae</taxon>
        <taxon>Streptomyces</taxon>
    </lineage>
</organism>
<feature type="region of interest" description="Disordered" evidence="1">
    <location>
        <begin position="41"/>
        <end position="64"/>
    </location>
</feature>
<evidence type="ECO:0000256" key="2">
    <source>
        <dbReference type="SAM" id="Phobius"/>
    </source>
</evidence>